<dbReference type="Proteomes" id="UP001642540">
    <property type="component" value="Unassembled WGS sequence"/>
</dbReference>
<feature type="transmembrane region" description="Helical" evidence="1">
    <location>
        <begin position="6"/>
        <end position="28"/>
    </location>
</feature>
<proteinExistence type="predicted"/>
<keyword evidence="1" id="KW-0472">Membrane</keyword>
<accession>A0ABP1QKT5</accession>
<organism evidence="2 3">
    <name type="scientific">Orchesella dallaii</name>
    <dbReference type="NCBI Taxonomy" id="48710"/>
    <lineage>
        <taxon>Eukaryota</taxon>
        <taxon>Metazoa</taxon>
        <taxon>Ecdysozoa</taxon>
        <taxon>Arthropoda</taxon>
        <taxon>Hexapoda</taxon>
        <taxon>Collembola</taxon>
        <taxon>Entomobryomorpha</taxon>
        <taxon>Entomobryoidea</taxon>
        <taxon>Orchesellidae</taxon>
        <taxon>Orchesellinae</taxon>
        <taxon>Orchesella</taxon>
    </lineage>
</organism>
<protein>
    <submittedName>
        <fullName evidence="2">Uncharacterized protein</fullName>
    </submittedName>
</protein>
<sequence length="331" mass="37629">MIFFYWVLLGSVVFSVILLIFFGVHCLCSRPPRLEISDHQYNEQMSEIEINYEHEATNITFNSRRRQLASLPSAPLLTALVEGETYHGSGADEIRSVQDNVLASGHNTSDSHLVVGVHANPRAFGGYCVNPKEKSVEFYIINSEDLPWGIHSRSDGAEYEMKNLLFALMLWSEKIKEVRKLHVYTSNNAINADNHRYGRRAAKLLEHYSGCCNVVVNESRVYVNRNESPDLYATYVLPALDLAHGNLYSAQAFLLQYYDIKLENFKGTHRIPLLSEPSNMNQSITTFGRTTYYHEFTREVKGFMQDCTTPCPTCGYVDDETASMTSINRIP</sequence>
<evidence type="ECO:0000313" key="2">
    <source>
        <dbReference type="EMBL" id="CAL8103017.1"/>
    </source>
</evidence>
<reference evidence="2 3" key="1">
    <citation type="submission" date="2024-08" db="EMBL/GenBank/DDBJ databases">
        <authorList>
            <person name="Cucini C."/>
            <person name="Frati F."/>
        </authorList>
    </citation>
    <scope>NUCLEOTIDE SEQUENCE [LARGE SCALE GENOMIC DNA]</scope>
</reference>
<evidence type="ECO:0000313" key="3">
    <source>
        <dbReference type="Proteomes" id="UP001642540"/>
    </source>
</evidence>
<name>A0ABP1QKT5_9HEXA</name>
<keyword evidence="1" id="KW-1133">Transmembrane helix</keyword>
<comment type="caution">
    <text evidence="2">The sequence shown here is derived from an EMBL/GenBank/DDBJ whole genome shotgun (WGS) entry which is preliminary data.</text>
</comment>
<gene>
    <name evidence="2" type="ORF">ODALV1_LOCUS11324</name>
</gene>
<evidence type="ECO:0000256" key="1">
    <source>
        <dbReference type="SAM" id="Phobius"/>
    </source>
</evidence>
<dbReference type="EMBL" id="CAXLJM020000034">
    <property type="protein sequence ID" value="CAL8103017.1"/>
    <property type="molecule type" value="Genomic_DNA"/>
</dbReference>
<keyword evidence="3" id="KW-1185">Reference proteome</keyword>
<keyword evidence="1" id="KW-0812">Transmembrane</keyword>